<dbReference type="RefSeq" id="WP_015746373.1">
    <property type="nucleotide sequence ID" value="NC_013235.1"/>
</dbReference>
<name>C8XBJ7_NAKMY</name>
<dbReference type="Pfam" id="PF05954">
    <property type="entry name" value="Phage_GPD"/>
    <property type="match status" value="1"/>
</dbReference>
<dbReference type="OrthoDB" id="1907165at2"/>
<gene>
    <name evidence="2" type="ordered locus">Namu_1051</name>
</gene>
<evidence type="ECO:0000259" key="1">
    <source>
        <dbReference type="Pfam" id="PF04717"/>
    </source>
</evidence>
<reference evidence="3" key="1">
    <citation type="submission" date="2009-09" db="EMBL/GenBank/DDBJ databases">
        <title>The complete genome of Nakamurella multipartita DSM 44233.</title>
        <authorList>
            <consortium name="US DOE Joint Genome Institute (JGI-PGF)"/>
            <person name="Lucas S."/>
            <person name="Copeland A."/>
            <person name="Lapidus A."/>
            <person name="Glavina del Rio T."/>
            <person name="Dalin E."/>
            <person name="Tice H."/>
            <person name="Bruce D."/>
            <person name="Goodwin L."/>
            <person name="Pitluck S."/>
            <person name="Kyrpides N."/>
            <person name="Mavromatis K."/>
            <person name="Ivanova N."/>
            <person name="Ovchinnikova G."/>
            <person name="Sims D."/>
            <person name="Meincke L."/>
            <person name="Brettin T."/>
            <person name="Detter J.C."/>
            <person name="Han C."/>
            <person name="Larimer F."/>
            <person name="Land M."/>
            <person name="Hauser L."/>
            <person name="Markowitz V."/>
            <person name="Cheng J.-F."/>
            <person name="Hugenholtz P."/>
            <person name="Woyke T."/>
            <person name="Wu D."/>
            <person name="Klenk H.-P."/>
            <person name="Eisen J.A."/>
        </authorList>
    </citation>
    <scope>NUCLEOTIDE SEQUENCE [LARGE SCALE GENOMIC DNA]</scope>
    <source>
        <strain evidence="3">ATCC 700099 / DSM 44233 / CIP 104796 / JCM 9543 / NBRC 105858 / Y-104</strain>
    </source>
</reference>
<dbReference type="HOGENOM" id="CLU_462110_0_0_11"/>
<dbReference type="KEGG" id="nml:Namu_1051"/>
<evidence type="ECO:0000313" key="2">
    <source>
        <dbReference type="EMBL" id="ACV77459.1"/>
    </source>
</evidence>
<reference evidence="2 3" key="2">
    <citation type="journal article" date="2010" name="Stand. Genomic Sci.">
        <title>Complete genome sequence of Nakamurella multipartita type strain (Y-104).</title>
        <authorList>
            <person name="Tice H."/>
            <person name="Mayilraj S."/>
            <person name="Sims D."/>
            <person name="Lapidus A."/>
            <person name="Nolan M."/>
            <person name="Lucas S."/>
            <person name="Glavina Del Rio T."/>
            <person name="Copeland A."/>
            <person name="Cheng J.F."/>
            <person name="Meincke L."/>
            <person name="Bruce D."/>
            <person name="Goodwin L."/>
            <person name="Pitluck S."/>
            <person name="Ivanova N."/>
            <person name="Mavromatis K."/>
            <person name="Ovchinnikova G."/>
            <person name="Pati A."/>
            <person name="Chen A."/>
            <person name="Palaniappan K."/>
            <person name="Land M."/>
            <person name="Hauser L."/>
            <person name="Chang Y.J."/>
            <person name="Jeffries C.D."/>
            <person name="Detter J.C."/>
            <person name="Brettin T."/>
            <person name="Rohde M."/>
            <person name="Goker M."/>
            <person name="Bristow J."/>
            <person name="Eisen J.A."/>
            <person name="Markowitz V."/>
            <person name="Hugenholtz P."/>
            <person name="Kyrpides N.C."/>
            <person name="Klenk H.P."/>
            <person name="Chen F."/>
        </authorList>
    </citation>
    <scope>NUCLEOTIDE SEQUENCE [LARGE SCALE GENOMIC DNA]</scope>
    <source>
        <strain evidence="3">ATCC 700099 / DSM 44233 / CIP 104796 / JCM 9543 / NBRC 105858 / Y-104</strain>
    </source>
</reference>
<proteinExistence type="predicted"/>
<dbReference type="Proteomes" id="UP000002218">
    <property type="component" value="Chromosome"/>
</dbReference>
<evidence type="ECO:0000313" key="3">
    <source>
        <dbReference type="Proteomes" id="UP000002218"/>
    </source>
</evidence>
<dbReference type="EMBL" id="CP001737">
    <property type="protein sequence ID" value="ACV77459.1"/>
    <property type="molecule type" value="Genomic_DNA"/>
</dbReference>
<dbReference type="SUPFAM" id="SSF69279">
    <property type="entry name" value="Phage tail proteins"/>
    <property type="match status" value="1"/>
</dbReference>
<dbReference type="STRING" id="479431.Namu_1051"/>
<accession>C8XBJ7</accession>
<protein>
    <submittedName>
        <fullName evidence="2">Rhs element Vgr protein</fullName>
    </submittedName>
</protein>
<dbReference type="SUPFAM" id="SSF69255">
    <property type="entry name" value="gp5 N-terminal domain-like"/>
    <property type="match status" value="1"/>
</dbReference>
<feature type="domain" description="Gp5/Type VI secretion system Vgr protein OB-fold" evidence="1">
    <location>
        <begin position="370"/>
        <end position="444"/>
    </location>
</feature>
<dbReference type="AlphaFoldDB" id="C8XBJ7"/>
<sequence>MTMAHPLSINRTAPVLQVNGAPLAASALAALMELRITRGLRLPGRATLRFDDAGHALAAGGTFAIGATVSVAAGSGQVLLSGEVTGVDLSIEYGQPEFTVVVDDLSYKLTLGAKIRTFAAITYGEVIGQICREQGLSFENRGGTDALTVQQDYLMQSDTDFGFLTEIADRTGNDWWVEESTLVLAAPTDAQPVASLGFGDDPTLTAFTVRASALHPAEPVVHGWWPQTKQAVTAQGRAASTSSVPTLVEPFIQASDLSSRAKTVTASEVPLDQSDAEVLANRLAGRWSSGAVTARGTTVQVEPAVVPGSTVAVTGSGPASGNYHVTEIEHVYNRRGFSTRFTAGDRRPSSLVDALSTQASSSFRRQGIVIGVVTKVGNPNGSPGEVKVAYKSAGDQVESNWARVVTVGAGNGRGATFIPEINDEVIVGFEGGDSRRPIVLGGVYNGQDVPVEFGVANSKVNKRRITSRAGHFLEFGDGDATADQHISFTLAGAEHQIVLGKEKFEATVPSGKPMTIKSGNSSIAIGADGSITIQGKKITLKADTDVEISGVNVTTKASVKAETSATQVAIKASATGEVSSGGMMSVKGAMVAVN</sequence>
<dbReference type="Gene3D" id="2.40.50.230">
    <property type="entry name" value="Gp5 N-terminal domain"/>
    <property type="match status" value="1"/>
</dbReference>
<organism evidence="2 3">
    <name type="scientific">Nakamurella multipartita (strain ATCC 700099 / DSM 44233 / CIP 104796 / JCM 9543 / NBRC 105858 / Y-104)</name>
    <name type="common">Microsphaera multipartita</name>
    <dbReference type="NCBI Taxonomy" id="479431"/>
    <lineage>
        <taxon>Bacteria</taxon>
        <taxon>Bacillati</taxon>
        <taxon>Actinomycetota</taxon>
        <taxon>Actinomycetes</taxon>
        <taxon>Nakamurellales</taxon>
        <taxon>Nakamurellaceae</taxon>
        <taxon>Nakamurella</taxon>
    </lineage>
</organism>
<dbReference type="Pfam" id="PF04717">
    <property type="entry name" value="Phage_base_V"/>
    <property type="match status" value="1"/>
</dbReference>
<dbReference type="InterPro" id="IPR006531">
    <property type="entry name" value="Gp5/Vgr_OB"/>
</dbReference>
<dbReference type="InterPro" id="IPR037026">
    <property type="entry name" value="Vgr_OB-fold_dom_sf"/>
</dbReference>
<dbReference type="eggNOG" id="COG3501">
    <property type="taxonomic scope" value="Bacteria"/>
</dbReference>
<dbReference type="InParanoid" id="C8XBJ7"/>
<keyword evidence="3" id="KW-1185">Reference proteome</keyword>